<dbReference type="STRING" id="284040.UK15_32220"/>
<keyword evidence="3" id="KW-1185">Reference proteome</keyword>
<evidence type="ECO:0000256" key="1">
    <source>
        <dbReference type="SAM" id="MobiDB-lite"/>
    </source>
</evidence>
<dbReference type="Proteomes" id="UP000034786">
    <property type="component" value="Unassembled WGS sequence"/>
</dbReference>
<gene>
    <name evidence="2" type="ORF">UK15_32220</name>
</gene>
<reference evidence="3" key="1">
    <citation type="submission" date="2015-02" db="EMBL/GenBank/DDBJ databases">
        <authorList>
            <person name="Ju K.-S."/>
            <person name="Doroghazi J.R."/>
            <person name="Metcalf W."/>
        </authorList>
    </citation>
    <scope>NUCLEOTIDE SEQUENCE [LARGE SCALE GENOMIC DNA]</scope>
    <source>
        <strain evidence="3">NRRL B-16380</strain>
    </source>
</reference>
<comment type="caution">
    <text evidence="2">The sequence shown here is derived from an EMBL/GenBank/DDBJ whole genome shotgun (WGS) entry which is preliminary data.</text>
</comment>
<dbReference type="EMBL" id="JYJH01000033">
    <property type="protein sequence ID" value="KJK35149.1"/>
    <property type="molecule type" value="Genomic_DNA"/>
</dbReference>
<name>A0A0M2GJB5_9ACTN</name>
<organism evidence="2 3">
    <name type="scientific">Streptomyces variegatus</name>
    <dbReference type="NCBI Taxonomy" id="284040"/>
    <lineage>
        <taxon>Bacteria</taxon>
        <taxon>Bacillati</taxon>
        <taxon>Actinomycetota</taxon>
        <taxon>Actinomycetes</taxon>
        <taxon>Kitasatosporales</taxon>
        <taxon>Streptomycetaceae</taxon>
        <taxon>Streptomyces</taxon>
    </lineage>
</organism>
<protein>
    <submittedName>
        <fullName evidence="2">Uncharacterized protein</fullName>
    </submittedName>
</protein>
<evidence type="ECO:0000313" key="2">
    <source>
        <dbReference type="EMBL" id="KJK35149.1"/>
    </source>
</evidence>
<feature type="region of interest" description="Disordered" evidence="1">
    <location>
        <begin position="1"/>
        <end position="21"/>
    </location>
</feature>
<proteinExistence type="predicted"/>
<evidence type="ECO:0000313" key="3">
    <source>
        <dbReference type="Proteomes" id="UP000034786"/>
    </source>
</evidence>
<sequence>MTRLYAGITPATAPASTGRRKARMSYSWRTLGPTEEEEVELSVSLLWAGQCLRTGAVIQYAGSSPRRPRVYAVAIAAVRCGSSA</sequence>
<accession>A0A0M2GJB5</accession>
<dbReference type="AlphaFoldDB" id="A0A0M2GJB5"/>